<evidence type="ECO:0000313" key="1">
    <source>
        <dbReference type="EMBL" id="MFD2598568.1"/>
    </source>
</evidence>
<keyword evidence="2" id="KW-1185">Reference proteome</keyword>
<protein>
    <recommendedName>
        <fullName evidence="3">CRISPR-associated DxTHG motif protein</fullName>
    </recommendedName>
</protein>
<organism evidence="1 2">
    <name type="scientific">Sphingobacterium corticis</name>
    <dbReference type="NCBI Taxonomy" id="1812823"/>
    <lineage>
        <taxon>Bacteria</taxon>
        <taxon>Pseudomonadati</taxon>
        <taxon>Bacteroidota</taxon>
        <taxon>Sphingobacteriia</taxon>
        <taxon>Sphingobacteriales</taxon>
        <taxon>Sphingobacteriaceae</taxon>
        <taxon>Sphingobacterium</taxon>
    </lineage>
</organism>
<sequence>MRKSTQGRFNYFKTFCVSTLHIGNDNSS</sequence>
<gene>
    <name evidence="1" type="ORF">ACFSQ3_06345</name>
</gene>
<accession>A0ABW5NKX4</accession>
<evidence type="ECO:0000313" key="2">
    <source>
        <dbReference type="Proteomes" id="UP001597393"/>
    </source>
</evidence>
<dbReference type="RefSeq" id="WP_380870026.1">
    <property type="nucleotide sequence ID" value="NZ_JBHUMA010000006.1"/>
</dbReference>
<proteinExistence type="predicted"/>
<comment type="caution">
    <text evidence="1">The sequence shown here is derived from an EMBL/GenBank/DDBJ whole genome shotgun (WGS) entry which is preliminary data.</text>
</comment>
<dbReference type="EMBL" id="JBHUMA010000006">
    <property type="protein sequence ID" value="MFD2598568.1"/>
    <property type="molecule type" value="Genomic_DNA"/>
</dbReference>
<evidence type="ECO:0008006" key="3">
    <source>
        <dbReference type="Google" id="ProtNLM"/>
    </source>
</evidence>
<dbReference type="Proteomes" id="UP001597393">
    <property type="component" value="Unassembled WGS sequence"/>
</dbReference>
<name>A0ABW5NKX4_9SPHI</name>
<reference evidence="2" key="1">
    <citation type="journal article" date="2019" name="Int. J. Syst. Evol. Microbiol.">
        <title>The Global Catalogue of Microorganisms (GCM) 10K type strain sequencing project: providing services to taxonomists for standard genome sequencing and annotation.</title>
        <authorList>
            <consortium name="The Broad Institute Genomics Platform"/>
            <consortium name="The Broad Institute Genome Sequencing Center for Infectious Disease"/>
            <person name="Wu L."/>
            <person name="Ma J."/>
        </authorList>
    </citation>
    <scope>NUCLEOTIDE SEQUENCE [LARGE SCALE GENOMIC DNA]</scope>
    <source>
        <strain evidence="2">KCTC 42248</strain>
    </source>
</reference>